<keyword evidence="2" id="KW-1185">Reference proteome</keyword>
<dbReference type="RefSeq" id="WP_167384261.1">
    <property type="nucleotide sequence ID" value="NZ_BAQW01000013.1"/>
</dbReference>
<accession>A0ABQ0QDY2</accession>
<reference evidence="1" key="1">
    <citation type="submission" date="2013-04" db="EMBL/GenBank/DDBJ databases">
        <title>The genome sequencing project of 58 acetic acid bacteria.</title>
        <authorList>
            <person name="Okamoto-Kainuma A."/>
            <person name="Ishikawa M."/>
            <person name="Umino S."/>
            <person name="Koizumi Y."/>
            <person name="Shiwa Y."/>
            <person name="Yoshikawa H."/>
            <person name="Matsutani M."/>
            <person name="Matsushita K."/>
        </authorList>
    </citation>
    <scope>NUCLEOTIDE SEQUENCE</scope>
    <source>
        <strain evidence="1">NRIC 0228</strain>
    </source>
</reference>
<proteinExistence type="predicted"/>
<dbReference type="EMBL" id="BAQW01000013">
    <property type="protein sequence ID" value="GBR15507.1"/>
    <property type="molecule type" value="Genomic_DNA"/>
</dbReference>
<dbReference type="Proteomes" id="UP001061070">
    <property type="component" value="Unassembled WGS sequence"/>
</dbReference>
<comment type="caution">
    <text evidence="1">The sequence shown here is derived from an EMBL/GenBank/DDBJ whole genome shotgun (WGS) entry which is preliminary data.</text>
</comment>
<evidence type="ECO:0000313" key="1">
    <source>
        <dbReference type="EMBL" id="GBR15507.1"/>
    </source>
</evidence>
<name>A0ABQ0QDY2_9PROT</name>
<protein>
    <submittedName>
        <fullName evidence="1">Uncharacterized protein</fullName>
    </submittedName>
</protein>
<gene>
    <name evidence="1" type="ORF">AA0228_2530</name>
</gene>
<organism evidence="1 2">
    <name type="scientific">Gluconobacter frateurii NRIC 0228</name>
    <dbReference type="NCBI Taxonomy" id="1307946"/>
    <lineage>
        <taxon>Bacteria</taxon>
        <taxon>Pseudomonadati</taxon>
        <taxon>Pseudomonadota</taxon>
        <taxon>Alphaproteobacteria</taxon>
        <taxon>Acetobacterales</taxon>
        <taxon>Acetobacteraceae</taxon>
        <taxon>Gluconobacter</taxon>
    </lineage>
</organism>
<sequence length="67" mass="7068">MSTGKTKAFDADALKAARDATANAIEKLKAVSVSIGSDEVYAASCALDYLGLAYYYLTPSDDNPAWS</sequence>
<evidence type="ECO:0000313" key="2">
    <source>
        <dbReference type="Proteomes" id="UP001061070"/>
    </source>
</evidence>